<evidence type="ECO:0000313" key="5">
    <source>
        <dbReference type="Proteomes" id="UP000268014"/>
    </source>
</evidence>
<keyword evidence="5" id="KW-1185">Reference proteome</keyword>
<evidence type="ECO:0000313" key="6">
    <source>
        <dbReference type="WBParaSite" id="HPLM_0001724201-mRNA-1"/>
    </source>
</evidence>
<sequence length="348" mass="37923">MAVLALWYLLFGCFCGVILMQAYPLIDAARVYRLPLIMTFIEYQKAFDLTELTDAKGAPVGIASVQYKPGSGHPVLLSYYPRFGPQQGNAQPTASVRHGATSHERVAYTIPIQQGSNPTQAQLGIANVPALKQPRAIQTAQVIQKQNDNTFRFAQMGSGGQFTLAPTIEGTPTKGKPLSMKTAGAKYEEKDPLIMCFIDQQSAQITRIEENEAALLVAFQPTMTIPQASSQSIAQEASHCLEDSPTADLAGDSPRMPNSCQSESVAESGDATSKNSTTFDDPSLILTPAALSMHEEMLRAQQKKIEKLLEELAKSQAHLKQEQQLILCAKKAQVPTLFGELTAYAEWF</sequence>
<keyword evidence="1" id="KW-0175">Coiled coil</keyword>
<feature type="compositionally biased region" description="Low complexity" evidence="2">
    <location>
        <begin position="229"/>
        <end position="238"/>
    </location>
</feature>
<keyword evidence="3" id="KW-0812">Transmembrane</keyword>
<dbReference type="STRING" id="6290.A0A0N4WZ87"/>
<feature type="transmembrane region" description="Helical" evidence="3">
    <location>
        <begin position="6"/>
        <end position="26"/>
    </location>
</feature>
<keyword evidence="3" id="KW-0472">Membrane</keyword>
<organism evidence="6">
    <name type="scientific">Haemonchus placei</name>
    <name type="common">Barber's pole worm</name>
    <dbReference type="NCBI Taxonomy" id="6290"/>
    <lineage>
        <taxon>Eukaryota</taxon>
        <taxon>Metazoa</taxon>
        <taxon>Ecdysozoa</taxon>
        <taxon>Nematoda</taxon>
        <taxon>Chromadorea</taxon>
        <taxon>Rhabditida</taxon>
        <taxon>Rhabditina</taxon>
        <taxon>Rhabditomorpha</taxon>
        <taxon>Strongyloidea</taxon>
        <taxon>Trichostrongylidae</taxon>
        <taxon>Haemonchus</taxon>
    </lineage>
</organism>
<dbReference type="Proteomes" id="UP000268014">
    <property type="component" value="Unassembled WGS sequence"/>
</dbReference>
<evidence type="ECO:0000256" key="3">
    <source>
        <dbReference type="SAM" id="Phobius"/>
    </source>
</evidence>
<feature type="compositionally biased region" description="Polar residues" evidence="2">
    <location>
        <begin position="256"/>
        <end position="280"/>
    </location>
</feature>
<feature type="coiled-coil region" evidence="1">
    <location>
        <begin position="291"/>
        <end position="325"/>
    </location>
</feature>
<evidence type="ECO:0000256" key="2">
    <source>
        <dbReference type="SAM" id="MobiDB-lite"/>
    </source>
</evidence>
<proteinExistence type="predicted"/>
<reference evidence="4 5" key="2">
    <citation type="submission" date="2018-11" db="EMBL/GenBank/DDBJ databases">
        <authorList>
            <consortium name="Pathogen Informatics"/>
        </authorList>
    </citation>
    <scope>NUCLEOTIDE SEQUENCE [LARGE SCALE GENOMIC DNA]</scope>
    <source>
        <strain evidence="4 5">MHpl1</strain>
    </source>
</reference>
<protein>
    <submittedName>
        <fullName evidence="6">DUF4774 domain-containing protein</fullName>
    </submittedName>
</protein>
<gene>
    <name evidence="4" type="ORF">HPLM_LOCUS17234</name>
</gene>
<keyword evidence="3" id="KW-1133">Transmembrane helix</keyword>
<dbReference type="EMBL" id="UZAF01019841">
    <property type="protein sequence ID" value="VDO64079.1"/>
    <property type="molecule type" value="Genomic_DNA"/>
</dbReference>
<dbReference type="AlphaFoldDB" id="A0A0N4WZ87"/>
<accession>A0A0N4WZ87</accession>
<feature type="region of interest" description="Disordered" evidence="2">
    <location>
        <begin position="229"/>
        <end position="280"/>
    </location>
</feature>
<dbReference type="OrthoDB" id="197676at2759"/>
<evidence type="ECO:0000256" key="1">
    <source>
        <dbReference type="SAM" id="Coils"/>
    </source>
</evidence>
<name>A0A0N4WZ87_HAEPC</name>
<evidence type="ECO:0000313" key="4">
    <source>
        <dbReference type="EMBL" id="VDO64079.1"/>
    </source>
</evidence>
<reference evidence="6" key="1">
    <citation type="submission" date="2017-02" db="UniProtKB">
        <authorList>
            <consortium name="WormBaseParasite"/>
        </authorList>
    </citation>
    <scope>IDENTIFICATION</scope>
</reference>
<dbReference type="WBParaSite" id="HPLM_0001724201-mRNA-1">
    <property type="protein sequence ID" value="HPLM_0001724201-mRNA-1"/>
    <property type="gene ID" value="HPLM_0001724201"/>
</dbReference>